<dbReference type="AlphaFoldDB" id="A0A1T4X842"/>
<dbReference type="InterPro" id="IPR014174">
    <property type="entry name" value="CRISPR-assoc_prot_Cas6/Cmx6"/>
</dbReference>
<protein>
    <submittedName>
        <fullName evidence="1">CRISPR-associated protein Cas6, subtype MYXAN</fullName>
    </submittedName>
</protein>
<name>A0A1T4X842_9GAMM</name>
<accession>A0A1T4X842</accession>
<dbReference type="OrthoDB" id="9779370at2"/>
<keyword evidence="2" id="KW-1185">Reference proteome</keyword>
<dbReference type="STRING" id="92487.SAMN02745130_02599"/>
<proteinExistence type="predicted"/>
<evidence type="ECO:0000313" key="2">
    <source>
        <dbReference type="Proteomes" id="UP000190460"/>
    </source>
</evidence>
<dbReference type="EMBL" id="FUYB01000013">
    <property type="protein sequence ID" value="SKA85265.1"/>
    <property type="molecule type" value="Genomic_DNA"/>
</dbReference>
<reference evidence="1 2" key="1">
    <citation type="submission" date="2017-02" db="EMBL/GenBank/DDBJ databases">
        <authorList>
            <person name="Peterson S.W."/>
        </authorList>
    </citation>
    <scope>NUCLEOTIDE SEQUENCE [LARGE SCALE GENOMIC DNA]</scope>
    <source>
        <strain evidence="1 2">ATCC 49788</strain>
    </source>
</reference>
<gene>
    <name evidence="1" type="ORF">SAMN02745130_02599</name>
</gene>
<sequence>MFWQEDEDKTLPYQASDEVLDLSFALHCKQLPIDHAWDLSVAVRAALPWLDTEPLAGVHTIHVAESGNGWLRPEDQSGLLIPSRRTRLELRLPKHRLTAAKALSGQTLSWADYQLVVGEAKEKPFSNAAVLFARYVLSSETETEEQFLQRMAAEVQQLTQFKVKKMLCGRSHHLQTPDGKRLTRHLMLADLDNATSIRLQQIGLGAGRQFGCGLLMPHKGIKTLKPTE</sequence>
<evidence type="ECO:0000313" key="1">
    <source>
        <dbReference type="EMBL" id="SKA85265.1"/>
    </source>
</evidence>
<dbReference type="Proteomes" id="UP000190460">
    <property type="component" value="Unassembled WGS sequence"/>
</dbReference>
<dbReference type="RefSeq" id="WP_078923055.1">
    <property type="nucleotide sequence ID" value="NZ_FUYB01000013.1"/>
</dbReference>
<organism evidence="1 2">
    <name type="scientific">Thiothrix eikelboomii</name>
    <dbReference type="NCBI Taxonomy" id="92487"/>
    <lineage>
        <taxon>Bacteria</taxon>
        <taxon>Pseudomonadati</taxon>
        <taxon>Pseudomonadota</taxon>
        <taxon>Gammaproteobacteria</taxon>
        <taxon>Thiotrichales</taxon>
        <taxon>Thiotrichaceae</taxon>
        <taxon>Thiothrix</taxon>
    </lineage>
</organism>
<dbReference type="Pfam" id="PF09559">
    <property type="entry name" value="Cas6"/>
    <property type="match status" value="1"/>
</dbReference>